<dbReference type="RefSeq" id="WP_264846814.1">
    <property type="nucleotide sequence ID" value="NZ_BPMA01000031.1"/>
</dbReference>
<dbReference type="EMBL" id="BQKA01000013">
    <property type="protein sequence ID" value="GJM49809.1"/>
    <property type="molecule type" value="Genomic_DNA"/>
</dbReference>
<gene>
    <name evidence="2" type="ORF">RCZ15_07840</name>
    <name evidence="3" type="ORF">RCZ16_12910</name>
</gene>
<dbReference type="EMBL" id="BQKB01000023">
    <property type="protein sequence ID" value="GJM52974.1"/>
    <property type="molecule type" value="Genomic_DNA"/>
</dbReference>
<dbReference type="Gene3D" id="3.90.226.10">
    <property type="entry name" value="2-enoyl-CoA Hydratase, Chain A, domain 1"/>
    <property type="match status" value="1"/>
</dbReference>
<dbReference type="Proteomes" id="UP001207736">
    <property type="component" value="Unassembled WGS sequence"/>
</dbReference>
<dbReference type="SUPFAM" id="SSF52096">
    <property type="entry name" value="ClpP/crotonase"/>
    <property type="match status" value="1"/>
</dbReference>
<dbReference type="GO" id="GO:0003824">
    <property type="term" value="F:catalytic activity"/>
    <property type="evidence" value="ECO:0007669"/>
    <property type="project" value="UniProtKB-ARBA"/>
</dbReference>
<dbReference type="PANTHER" id="PTHR42964">
    <property type="entry name" value="ENOYL-COA HYDRATASE"/>
    <property type="match status" value="1"/>
</dbReference>
<dbReference type="Proteomes" id="UP001208692">
    <property type="component" value="Unassembled WGS sequence"/>
</dbReference>
<evidence type="ECO:0000313" key="5">
    <source>
        <dbReference type="Proteomes" id="UP001208692"/>
    </source>
</evidence>
<name>A0AAV5ATH3_9FLAO</name>
<dbReference type="InterPro" id="IPR051683">
    <property type="entry name" value="Enoyl-CoA_Hydratase/Isomerase"/>
</dbReference>
<dbReference type="InterPro" id="IPR029045">
    <property type="entry name" value="ClpP/crotonase-like_dom_sf"/>
</dbReference>
<dbReference type="PANTHER" id="PTHR42964:SF1">
    <property type="entry name" value="POLYKETIDE BIOSYNTHESIS ENOYL-COA HYDRATASE PKSH-RELATED"/>
    <property type="match status" value="1"/>
</dbReference>
<dbReference type="AlphaFoldDB" id="A0AAV5ATH3"/>
<accession>A0AAV5ATH3</accession>
<evidence type="ECO:0000313" key="3">
    <source>
        <dbReference type="EMBL" id="GJM52974.1"/>
    </source>
</evidence>
<protein>
    <submittedName>
        <fullName evidence="2">Enoyl-CoA hydratase</fullName>
    </submittedName>
</protein>
<organism evidence="2 4">
    <name type="scientific">Capnocytophaga catalasegens</name>
    <dbReference type="NCBI Taxonomy" id="1004260"/>
    <lineage>
        <taxon>Bacteria</taxon>
        <taxon>Pseudomonadati</taxon>
        <taxon>Bacteroidota</taxon>
        <taxon>Flavobacteriia</taxon>
        <taxon>Flavobacteriales</taxon>
        <taxon>Flavobacteriaceae</taxon>
        <taxon>Capnocytophaga</taxon>
    </lineage>
</organism>
<comment type="caution">
    <text evidence="2">The sequence shown here is derived from an EMBL/GenBank/DDBJ whole genome shotgun (WGS) entry which is preliminary data.</text>
</comment>
<keyword evidence="5" id="KW-1185">Reference proteome</keyword>
<reference evidence="2 5" key="1">
    <citation type="submission" date="2021-11" db="EMBL/GenBank/DDBJ databases">
        <title>Draft genome sequence of Capnocytophaga sp. strain KC07075 isolated from cat oral cavity.</title>
        <authorList>
            <person name="Suzuki M."/>
            <person name="Imaoka K."/>
            <person name="Kimura M."/>
            <person name="Morikawa S."/>
            <person name="Maeda K."/>
        </authorList>
    </citation>
    <scope>NUCLEOTIDE SEQUENCE</scope>
    <source>
        <strain evidence="2">KC07075</strain>
        <strain evidence="3 5">KC07079</strain>
    </source>
</reference>
<proteinExistence type="inferred from homology"/>
<dbReference type="CDD" id="cd06558">
    <property type="entry name" value="crotonase-like"/>
    <property type="match status" value="1"/>
</dbReference>
<dbReference type="Pfam" id="PF00378">
    <property type="entry name" value="ECH_1"/>
    <property type="match status" value="1"/>
</dbReference>
<sequence>METNRENGSLYTNILNGVATIEFGHPQANSFPLELLNRLTTELNLISNNPQVKLVVLKSEGDKTFCAGASFGELLKVDSEAKGYEFFSGFAKVINAIRHCSKLVIGRAQGKSVGGGIGLLAACDYVFATEAASIKLSEISIGIGPFVIAPAVERKMGVGVLAELALTPDQWKNAYWAEKKGLYARVFETILQMDKEIEYFTQKLSAYNPEALSELKKSFWRNTENWDTLLFDNARISGKLILSDFSKQILQKLK</sequence>
<dbReference type="InterPro" id="IPR001753">
    <property type="entry name" value="Enoyl-CoA_hydra/iso"/>
</dbReference>
<evidence type="ECO:0000313" key="4">
    <source>
        <dbReference type="Proteomes" id="UP001207736"/>
    </source>
</evidence>
<comment type="similarity">
    <text evidence="1">Belongs to the enoyl-CoA hydratase/isomerase family.</text>
</comment>
<evidence type="ECO:0000313" key="2">
    <source>
        <dbReference type="EMBL" id="GJM49809.1"/>
    </source>
</evidence>
<evidence type="ECO:0000256" key="1">
    <source>
        <dbReference type="ARBA" id="ARBA00005254"/>
    </source>
</evidence>